<reference evidence="1 2" key="1">
    <citation type="submission" date="2019-01" db="EMBL/GenBank/DDBJ databases">
        <title>Coherence of Microcystis species and biogeography revealed through population genomics.</title>
        <authorList>
            <person name="Perez-Carrascal O.M."/>
            <person name="Terrat Y."/>
            <person name="Giani A."/>
            <person name="Fortin N."/>
            <person name="Tromas N."/>
            <person name="Shapiro B.J."/>
        </authorList>
    </citation>
    <scope>NUCLEOTIDE SEQUENCE [LARGE SCALE GENOMIC DNA]</scope>
    <source>
        <strain evidence="1">Ma_QC_B_20070730_S2</strain>
    </source>
</reference>
<name>A0A552D582_MICAE</name>
<evidence type="ECO:0000313" key="2">
    <source>
        <dbReference type="Proteomes" id="UP000320551"/>
    </source>
</evidence>
<gene>
    <name evidence="1" type="ORF">EWV80_22200</name>
</gene>
<comment type="caution">
    <text evidence="1">The sequence shown here is derived from an EMBL/GenBank/DDBJ whole genome shotgun (WGS) entry which is preliminary data.</text>
</comment>
<dbReference type="AlphaFoldDB" id="A0A552D582"/>
<protein>
    <submittedName>
        <fullName evidence="1">Uncharacterized protein</fullName>
    </submittedName>
</protein>
<proteinExistence type="predicted"/>
<evidence type="ECO:0000313" key="1">
    <source>
        <dbReference type="EMBL" id="TRU17380.1"/>
    </source>
</evidence>
<dbReference type="Proteomes" id="UP000320551">
    <property type="component" value="Unassembled WGS sequence"/>
</dbReference>
<sequence length="64" mass="7068">MKNQSAVDIEQFLEYLETSETADDVLPEEIEAAEKAYQEYLEGRDPGKSLVKLKAELGCGVTSS</sequence>
<dbReference type="EMBL" id="SFBK01000291">
    <property type="protein sequence ID" value="TRU17380.1"/>
    <property type="molecule type" value="Genomic_DNA"/>
</dbReference>
<organism evidence="1 2">
    <name type="scientific">Microcystis aeruginosa Ma_QC_B_20070730_S2</name>
    <dbReference type="NCBI Taxonomy" id="2486256"/>
    <lineage>
        <taxon>Bacteria</taxon>
        <taxon>Bacillati</taxon>
        <taxon>Cyanobacteriota</taxon>
        <taxon>Cyanophyceae</taxon>
        <taxon>Oscillatoriophycideae</taxon>
        <taxon>Chroococcales</taxon>
        <taxon>Microcystaceae</taxon>
        <taxon>Microcystis</taxon>
    </lineage>
</organism>
<accession>A0A552D582</accession>